<evidence type="ECO:0000256" key="1">
    <source>
        <dbReference type="SAM" id="Coils"/>
    </source>
</evidence>
<dbReference type="AlphaFoldDB" id="A0A1Y1T4K9"/>
<keyword evidence="3" id="KW-1185">Reference proteome</keyword>
<comment type="caution">
    <text evidence="2">The sequence shown here is derived from an EMBL/GenBank/DDBJ whole genome shotgun (WGS) entry which is preliminary data.</text>
</comment>
<feature type="coiled-coil region" evidence="1">
    <location>
        <begin position="77"/>
        <end position="114"/>
    </location>
</feature>
<organism evidence="2 3">
    <name type="scientific">Zunongwangia atlantica 22II14-10F7</name>
    <dbReference type="NCBI Taxonomy" id="1185767"/>
    <lineage>
        <taxon>Bacteria</taxon>
        <taxon>Pseudomonadati</taxon>
        <taxon>Bacteroidota</taxon>
        <taxon>Flavobacteriia</taxon>
        <taxon>Flavobacteriales</taxon>
        <taxon>Flavobacteriaceae</taxon>
        <taxon>Zunongwangia</taxon>
    </lineage>
</organism>
<dbReference type="RefSeq" id="WP_084841777.1">
    <property type="nucleotide sequence ID" value="NZ_ARYN01000009.1"/>
</dbReference>
<evidence type="ECO:0000313" key="3">
    <source>
        <dbReference type="Proteomes" id="UP000192746"/>
    </source>
</evidence>
<sequence length="802" mass="87581">MPEKIKIAELSIDPKKLLNELEQTKKSIDELTQTQKALKAAGDTSSQTFIQNEADLKKLRKEYNGQIKTLQAVSGGVDALQKELNKEVNSIREAKDQNQALRRIRDEINTETEDGQKLLKQLNDRIDQNTNLTKENTDAITKQKNNVGNYTASINKAKIGVRAFGSALKAAGIGLAVAAFAALTNALSKNRRVMLVVQTAMNAVSSVLQPLISSIVDGVKAAYDATGGFDAMGKVISSLITLALTPLKTAFYTIKSAFLGAQLIWEKSIFGSGDQSTINQLTDNLKNTRNEIAEIGKDAANAGKTLYNSMGEAASEVASTFSNLGDSVGKTFDKLGEKGLSGIVGDAAAVARFEQQLDRLDAKQEEIALKYQKRAELLRQQRDDETLTVAQRTAANEQLNQLLQEQAAAEKAIVNEKIAGYQQMLEINKDDIEAQQNLAEARNQILEVEERITGQMSESLTNRNSLRNDEIKAEQEKNKQITDNELAAQQERQNRLDELKKQFADKEKEEIEIKTEASIEKRYADLEKEIENITEDEGLKRELLKNLEIQKNDELTEIRNAEAEKEKNRRQAEIDAIVQAEKDKLNAKKQTVDQIASLFGQETAVAKAALIAKQALAIKEWGIDNAMMQSKQTQAVAESTANNAKGLSETAASAPFPWNIPLIAGYVAQTVGIVSSIKNAFKKKKQPTFAKGGLLKGASHAAGGIQTPFGELEGNEAVINKRSTRMFAPLLSAINVAGGGRKFASGGMLDNSSIVTGQLINYDLLASKVAEANLSLPAPQVSVEEINSTQTRVSTIENRASF</sequence>
<feature type="coiled-coil region" evidence="1">
    <location>
        <begin position="350"/>
        <end position="583"/>
    </location>
</feature>
<reference evidence="2 3" key="1">
    <citation type="submission" date="2013-04" db="EMBL/GenBank/DDBJ databases">
        <title>Zunongwangia sp. 22II14-10F7 Genome Sequencing.</title>
        <authorList>
            <person name="Lai Q."/>
            <person name="Shao Z."/>
        </authorList>
    </citation>
    <scope>NUCLEOTIDE SEQUENCE [LARGE SCALE GENOMIC DNA]</scope>
    <source>
        <strain evidence="2 3">22II14-10F7</strain>
    </source>
</reference>
<dbReference type="OrthoDB" id="975149at2"/>
<accession>A0A1Y1T4K9</accession>
<name>A0A1Y1T4K9_9FLAO</name>
<evidence type="ECO:0000313" key="2">
    <source>
        <dbReference type="EMBL" id="ORL45383.1"/>
    </source>
</evidence>
<gene>
    <name evidence="2" type="ORF">IIF7_11193</name>
</gene>
<dbReference type="EMBL" id="ARYN01000009">
    <property type="protein sequence ID" value="ORL45383.1"/>
    <property type="molecule type" value="Genomic_DNA"/>
</dbReference>
<protein>
    <submittedName>
        <fullName evidence="2">Chromosome segregation ATPase</fullName>
    </submittedName>
</protein>
<dbReference type="STRING" id="1185767.IIF7_11193"/>
<dbReference type="Proteomes" id="UP000192746">
    <property type="component" value="Unassembled WGS sequence"/>
</dbReference>
<keyword evidence="1" id="KW-0175">Coiled coil</keyword>
<proteinExistence type="predicted"/>